<name>A0A438K5Q3_VITVI</name>
<evidence type="ECO:0000313" key="1">
    <source>
        <dbReference type="EMBL" id="RVX16537.1"/>
    </source>
</evidence>
<dbReference type="EMBL" id="QGNW01000015">
    <property type="protein sequence ID" value="RVX16537.1"/>
    <property type="molecule type" value="Genomic_DNA"/>
</dbReference>
<sequence>MKGMPLLSMKPIIHWKEFLSSFFVIGTVWKLFTYEKPHWLLEQCELRQAMPNQYKESIFQRRSALLLQSCSTNLTKKPLRCWMYL</sequence>
<accession>A0A438K5Q3</accession>
<comment type="caution">
    <text evidence="1">The sequence shown here is derived from an EMBL/GenBank/DDBJ whole genome shotgun (WGS) entry which is preliminary data.</text>
</comment>
<reference evidence="1 2" key="1">
    <citation type="journal article" date="2018" name="PLoS Genet.">
        <title>Population sequencing reveals clonal diversity and ancestral inbreeding in the grapevine cultivar Chardonnay.</title>
        <authorList>
            <person name="Roach M.J."/>
            <person name="Johnson D.L."/>
            <person name="Bohlmann J."/>
            <person name="van Vuuren H.J."/>
            <person name="Jones S.J."/>
            <person name="Pretorius I.S."/>
            <person name="Schmidt S.A."/>
            <person name="Borneman A.R."/>
        </authorList>
    </citation>
    <scope>NUCLEOTIDE SEQUENCE [LARGE SCALE GENOMIC DNA]</scope>
    <source>
        <strain evidence="2">cv. Chardonnay</strain>
        <tissue evidence="1">Leaf</tissue>
    </source>
</reference>
<protein>
    <submittedName>
        <fullName evidence="1">Uncharacterized protein</fullName>
    </submittedName>
</protein>
<gene>
    <name evidence="1" type="ORF">CK203_006187</name>
</gene>
<dbReference type="Proteomes" id="UP000288805">
    <property type="component" value="Unassembled WGS sequence"/>
</dbReference>
<proteinExistence type="predicted"/>
<dbReference type="AlphaFoldDB" id="A0A438K5Q3"/>
<organism evidence="1 2">
    <name type="scientific">Vitis vinifera</name>
    <name type="common">Grape</name>
    <dbReference type="NCBI Taxonomy" id="29760"/>
    <lineage>
        <taxon>Eukaryota</taxon>
        <taxon>Viridiplantae</taxon>
        <taxon>Streptophyta</taxon>
        <taxon>Embryophyta</taxon>
        <taxon>Tracheophyta</taxon>
        <taxon>Spermatophyta</taxon>
        <taxon>Magnoliopsida</taxon>
        <taxon>eudicotyledons</taxon>
        <taxon>Gunneridae</taxon>
        <taxon>Pentapetalae</taxon>
        <taxon>rosids</taxon>
        <taxon>Vitales</taxon>
        <taxon>Vitaceae</taxon>
        <taxon>Viteae</taxon>
        <taxon>Vitis</taxon>
    </lineage>
</organism>
<evidence type="ECO:0000313" key="2">
    <source>
        <dbReference type="Proteomes" id="UP000288805"/>
    </source>
</evidence>